<evidence type="ECO:0000256" key="1">
    <source>
        <dbReference type="ARBA" id="ARBA00004141"/>
    </source>
</evidence>
<evidence type="ECO:0000256" key="5">
    <source>
        <dbReference type="ARBA" id="ARBA00023136"/>
    </source>
</evidence>
<dbReference type="PANTHER" id="PTHR12995">
    <property type="entry name" value="FI21814P1"/>
    <property type="match status" value="1"/>
</dbReference>
<feature type="compositionally biased region" description="Basic and acidic residues" evidence="6">
    <location>
        <begin position="27"/>
        <end position="43"/>
    </location>
</feature>
<evidence type="ECO:0000256" key="4">
    <source>
        <dbReference type="ARBA" id="ARBA00022989"/>
    </source>
</evidence>
<comment type="subcellular location">
    <subcellularLocation>
        <location evidence="1">Membrane</location>
        <topology evidence="1">Multi-pass membrane protein</topology>
    </subcellularLocation>
</comment>
<feature type="transmembrane region" description="Helical" evidence="7">
    <location>
        <begin position="237"/>
        <end position="256"/>
    </location>
</feature>
<accession>A0A915DVU5</accession>
<name>A0A915DVU5_9BILA</name>
<feature type="transmembrane region" description="Helical" evidence="7">
    <location>
        <begin position="278"/>
        <end position="311"/>
    </location>
</feature>
<feature type="transmembrane region" description="Helical" evidence="7">
    <location>
        <begin position="190"/>
        <end position="212"/>
    </location>
</feature>
<keyword evidence="8" id="KW-1185">Reference proteome</keyword>
<feature type="transmembrane region" description="Helical" evidence="7">
    <location>
        <begin position="383"/>
        <end position="404"/>
    </location>
</feature>
<feature type="region of interest" description="Disordered" evidence="6">
    <location>
        <begin position="1"/>
        <end position="46"/>
    </location>
</feature>
<evidence type="ECO:0000256" key="7">
    <source>
        <dbReference type="SAM" id="Phobius"/>
    </source>
</evidence>
<dbReference type="Proteomes" id="UP000887574">
    <property type="component" value="Unplaced"/>
</dbReference>
<protein>
    <submittedName>
        <fullName evidence="9">Uncharacterized protein</fullName>
    </submittedName>
</protein>
<dbReference type="GO" id="GO:0016020">
    <property type="term" value="C:membrane"/>
    <property type="evidence" value="ECO:0007669"/>
    <property type="project" value="UniProtKB-SubCell"/>
</dbReference>
<feature type="transmembrane region" description="Helical" evidence="7">
    <location>
        <begin position="161"/>
        <end position="184"/>
    </location>
</feature>
<dbReference type="InterPro" id="IPR019397">
    <property type="entry name" value="Uncharacterised_TMEM39"/>
</dbReference>
<reference evidence="9" key="1">
    <citation type="submission" date="2022-11" db="UniProtKB">
        <authorList>
            <consortium name="WormBaseParasite"/>
        </authorList>
    </citation>
    <scope>IDENTIFICATION</scope>
</reference>
<keyword evidence="4 7" id="KW-1133">Transmembrane helix</keyword>
<evidence type="ECO:0000256" key="2">
    <source>
        <dbReference type="ARBA" id="ARBA00010737"/>
    </source>
</evidence>
<feature type="transmembrane region" description="Helical" evidence="7">
    <location>
        <begin position="109"/>
        <end position="129"/>
    </location>
</feature>
<dbReference type="WBParaSite" id="jg24031">
    <property type="protein sequence ID" value="jg24031"/>
    <property type="gene ID" value="jg24031"/>
</dbReference>
<dbReference type="Pfam" id="PF10271">
    <property type="entry name" value="Tmp39"/>
    <property type="match status" value="2"/>
</dbReference>
<sequence length="461" mass="53492">MSGAKRPVKFKTANRNLRPPTSNQPSFKDKSDENSASKYRPEIDGSSQASGLILSRHKQWPDLPQNQSKLFFECTLFLYSVLALFLQYLNLYKTLWWLPKSHWHYSMKFHLINPYLLSCIGLALGLRVTKCFWDDISERIAVLSKGQDGWQLTSWKVIEYALIKTPLVTTVLSSFLFSFTRIFGEFHFKAIFYFVYPFLVYIVLFHLSLALVSENKFRTHQEAALLLNDFDIRSKNCIFMGLFTAYFAVFMPRAFIPERTSGGDLQYMLVDDIWVTQLFFIVSLTGFSLYVTYLFQYSILICCIDVLYIWILERIQPTKSDEEIAVEYNPKRELSEQHGKIVLHNAQYFQAQAHPEWSGAKTVAAEPGNADHLRLFRIAKDPVLLVTYMCAFQGALVAAQFWMLILTTDWQHIVTLVLLMFANYLLLAKIFKDRVVIGRIYKPSIEDLQLVKQLQQETLST</sequence>
<evidence type="ECO:0000256" key="6">
    <source>
        <dbReference type="SAM" id="MobiDB-lite"/>
    </source>
</evidence>
<organism evidence="8 9">
    <name type="scientific">Ditylenchus dipsaci</name>
    <dbReference type="NCBI Taxonomy" id="166011"/>
    <lineage>
        <taxon>Eukaryota</taxon>
        <taxon>Metazoa</taxon>
        <taxon>Ecdysozoa</taxon>
        <taxon>Nematoda</taxon>
        <taxon>Chromadorea</taxon>
        <taxon>Rhabditida</taxon>
        <taxon>Tylenchina</taxon>
        <taxon>Tylenchomorpha</taxon>
        <taxon>Sphaerularioidea</taxon>
        <taxon>Anguinidae</taxon>
        <taxon>Anguininae</taxon>
        <taxon>Ditylenchus</taxon>
    </lineage>
</organism>
<keyword evidence="3 7" id="KW-0812">Transmembrane</keyword>
<evidence type="ECO:0000313" key="8">
    <source>
        <dbReference type="Proteomes" id="UP000887574"/>
    </source>
</evidence>
<evidence type="ECO:0000256" key="3">
    <source>
        <dbReference type="ARBA" id="ARBA00022692"/>
    </source>
</evidence>
<proteinExistence type="inferred from homology"/>
<feature type="transmembrane region" description="Helical" evidence="7">
    <location>
        <begin position="70"/>
        <end position="89"/>
    </location>
</feature>
<feature type="compositionally biased region" description="Polar residues" evidence="6">
    <location>
        <begin position="13"/>
        <end position="26"/>
    </location>
</feature>
<dbReference type="AlphaFoldDB" id="A0A915DVU5"/>
<comment type="similarity">
    <text evidence="2">Belongs to the TMEM39 family.</text>
</comment>
<evidence type="ECO:0000313" key="9">
    <source>
        <dbReference type="WBParaSite" id="jg24031"/>
    </source>
</evidence>
<feature type="transmembrane region" description="Helical" evidence="7">
    <location>
        <begin position="410"/>
        <end position="431"/>
    </location>
</feature>
<keyword evidence="5 7" id="KW-0472">Membrane</keyword>
<dbReference type="PANTHER" id="PTHR12995:SF4">
    <property type="entry name" value="FI21814P1"/>
    <property type="match status" value="1"/>
</dbReference>